<reference evidence="3" key="1">
    <citation type="journal article" date="2019" name="Int. J. Syst. Evol. Microbiol.">
        <title>The Global Catalogue of Microorganisms (GCM) 10K type strain sequencing project: providing services to taxonomists for standard genome sequencing and annotation.</title>
        <authorList>
            <consortium name="The Broad Institute Genomics Platform"/>
            <consortium name="The Broad Institute Genome Sequencing Center for Infectious Disease"/>
            <person name="Wu L."/>
            <person name="Ma J."/>
        </authorList>
    </citation>
    <scope>NUCLEOTIDE SEQUENCE [LARGE SCALE GENOMIC DNA]</scope>
    <source>
        <strain evidence="3">JCM 16378</strain>
    </source>
</reference>
<sequence length="83" mass="8861">MSTDIQLARRPCAELIAGGFIALPLGLAVYLLTHDGPTRAYPVMGVLIAVVGWVLLGTGVTRAGAKVDDLYRTHVTRSRASNR</sequence>
<evidence type="ECO:0000256" key="1">
    <source>
        <dbReference type="SAM" id="Phobius"/>
    </source>
</evidence>
<keyword evidence="1" id="KW-1133">Transmembrane helix</keyword>
<feature type="transmembrane region" description="Helical" evidence="1">
    <location>
        <begin position="39"/>
        <end position="56"/>
    </location>
</feature>
<name>A0ABP6HAD3_9MICO</name>
<accession>A0ABP6HAD3</accession>
<evidence type="ECO:0000313" key="3">
    <source>
        <dbReference type="Proteomes" id="UP001501326"/>
    </source>
</evidence>
<feature type="transmembrane region" description="Helical" evidence="1">
    <location>
        <begin position="12"/>
        <end position="33"/>
    </location>
</feature>
<keyword evidence="1" id="KW-0472">Membrane</keyword>
<comment type="caution">
    <text evidence="2">The sequence shown here is derived from an EMBL/GenBank/DDBJ whole genome shotgun (WGS) entry which is preliminary data.</text>
</comment>
<protein>
    <submittedName>
        <fullName evidence="2">Uncharacterized protein</fullName>
    </submittedName>
</protein>
<keyword evidence="3" id="KW-1185">Reference proteome</keyword>
<dbReference type="EMBL" id="BAAARN010000003">
    <property type="protein sequence ID" value="GAA2737355.1"/>
    <property type="molecule type" value="Genomic_DNA"/>
</dbReference>
<proteinExistence type="predicted"/>
<gene>
    <name evidence="2" type="ORF">GCM10009867_24170</name>
</gene>
<dbReference type="Proteomes" id="UP001501326">
    <property type="component" value="Unassembled WGS sequence"/>
</dbReference>
<evidence type="ECO:0000313" key="2">
    <source>
        <dbReference type="EMBL" id="GAA2737355.1"/>
    </source>
</evidence>
<keyword evidence="1" id="KW-0812">Transmembrane</keyword>
<dbReference type="RefSeq" id="WP_344193715.1">
    <property type="nucleotide sequence ID" value="NZ_BAAARN010000003.1"/>
</dbReference>
<organism evidence="2 3">
    <name type="scientific">Pedococcus aerophilus</name>
    <dbReference type="NCBI Taxonomy" id="436356"/>
    <lineage>
        <taxon>Bacteria</taxon>
        <taxon>Bacillati</taxon>
        <taxon>Actinomycetota</taxon>
        <taxon>Actinomycetes</taxon>
        <taxon>Micrococcales</taxon>
        <taxon>Intrasporangiaceae</taxon>
        <taxon>Pedococcus</taxon>
    </lineage>
</organism>